<dbReference type="EMBL" id="MHKQ01000004">
    <property type="protein sequence ID" value="OGY94733.1"/>
    <property type="molecule type" value="Genomic_DNA"/>
</dbReference>
<proteinExistence type="predicted"/>
<dbReference type="Gene3D" id="3.10.350.10">
    <property type="entry name" value="LysM domain"/>
    <property type="match status" value="2"/>
</dbReference>
<name>A0A1G2BZZ1_9BACT</name>
<dbReference type="Pfam" id="PF01551">
    <property type="entry name" value="Peptidase_M23"/>
    <property type="match status" value="1"/>
</dbReference>
<gene>
    <name evidence="3" type="ORF">A2406_03725</name>
</gene>
<comment type="caution">
    <text evidence="3">The sequence shown here is derived from an EMBL/GenBank/DDBJ whole genome shotgun (WGS) entry which is preliminary data.</text>
</comment>
<dbReference type="CDD" id="cd00118">
    <property type="entry name" value="LysM"/>
    <property type="match status" value="2"/>
</dbReference>
<keyword evidence="1" id="KW-0472">Membrane</keyword>
<evidence type="ECO:0000256" key="1">
    <source>
        <dbReference type="SAM" id="Phobius"/>
    </source>
</evidence>
<keyword evidence="1" id="KW-0812">Transmembrane</keyword>
<dbReference type="InterPro" id="IPR050570">
    <property type="entry name" value="Cell_wall_metabolism_enzyme"/>
</dbReference>
<dbReference type="Proteomes" id="UP000177626">
    <property type="component" value="Unassembled WGS sequence"/>
</dbReference>
<dbReference type="PROSITE" id="PS51782">
    <property type="entry name" value="LYSM"/>
    <property type="match status" value="2"/>
</dbReference>
<feature type="transmembrane region" description="Helical" evidence="1">
    <location>
        <begin position="94"/>
        <end position="114"/>
    </location>
</feature>
<dbReference type="SMART" id="SM00257">
    <property type="entry name" value="LysM"/>
    <property type="match status" value="2"/>
</dbReference>
<dbReference type="AlphaFoldDB" id="A0A1G2BZZ1"/>
<dbReference type="SUPFAM" id="SSF51261">
    <property type="entry name" value="Duplicated hybrid motif"/>
    <property type="match status" value="1"/>
</dbReference>
<feature type="transmembrane region" description="Helical" evidence="1">
    <location>
        <begin position="50"/>
        <end position="74"/>
    </location>
</feature>
<evidence type="ECO:0000313" key="3">
    <source>
        <dbReference type="EMBL" id="OGY94733.1"/>
    </source>
</evidence>
<dbReference type="CDD" id="cd12797">
    <property type="entry name" value="M23_peptidase"/>
    <property type="match status" value="1"/>
</dbReference>
<dbReference type="InterPro" id="IPR036779">
    <property type="entry name" value="LysM_dom_sf"/>
</dbReference>
<dbReference type="PANTHER" id="PTHR21666:SF270">
    <property type="entry name" value="MUREIN HYDROLASE ACTIVATOR ENVC"/>
    <property type="match status" value="1"/>
</dbReference>
<dbReference type="InterPro" id="IPR016047">
    <property type="entry name" value="M23ase_b-sheet_dom"/>
</dbReference>
<dbReference type="InterPro" id="IPR018392">
    <property type="entry name" value="LysM"/>
</dbReference>
<accession>A0A1G2BZZ1</accession>
<dbReference type="InterPro" id="IPR011055">
    <property type="entry name" value="Dup_hybrid_motif"/>
</dbReference>
<organism evidence="3 4">
    <name type="scientific">Candidatus Komeilibacteria bacterium RIFOXYC1_FULL_37_11</name>
    <dbReference type="NCBI Taxonomy" id="1798555"/>
    <lineage>
        <taxon>Bacteria</taxon>
        <taxon>Candidatus Komeiliibacteriota</taxon>
    </lineage>
</organism>
<dbReference type="PANTHER" id="PTHR21666">
    <property type="entry name" value="PEPTIDASE-RELATED"/>
    <property type="match status" value="1"/>
</dbReference>
<keyword evidence="1" id="KW-1133">Transmembrane helix</keyword>
<feature type="domain" description="LysM" evidence="2">
    <location>
        <begin position="223"/>
        <end position="267"/>
    </location>
</feature>
<dbReference type="Gene3D" id="2.70.70.10">
    <property type="entry name" value="Glucose Permease (Domain IIA)"/>
    <property type="match status" value="1"/>
</dbReference>
<protein>
    <recommendedName>
        <fullName evidence="2">LysM domain-containing protein</fullName>
    </recommendedName>
</protein>
<evidence type="ECO:0000313" key="4">
    <source>
        <dbReference type="Proteomes" id="UP000177626"/>
    </source>
</evidence>
<feature type="domain" description="LysM" evidence="2">
    <location>
        <begin position="273"/>
        <end position="317"/>
    </location>
</feature>
<dbReference type="GO" id="GO:0004222">
    <property type="term" value="F:metalloendopeptidase activity"/>
    <property type="evidence" value="ECO:0007669"/>
    <property type="project" value="TreeGrafter"/>
</dbReference>
<dbReference type="SUPFAM" id="SSF54106">
    <property type="entry name" value="LysM domain"/>
    <property type="match status" value="2"/>
</dbReference>
<reference evidence="3 4" key="1">
    <citation type="journal article" date="2016" name="Nat. Commun.">
        <title>Thousands of microbial genomes shed light on interconnected biogeochemical processes in an aquifer system.</title>
        <authorList>
            <person name="Anantharaman K."/>
            <person name="Brown C.T."/>
            <person name="Hug L.A."/>
            <person name="Sharon I."/>
            <person name="Castelle C.J."/>
            <person name="Probst A.J."/>
            <person name="Thomas B.C."/>
            <person name="Singh A."/>
            <person name="Wilkins M.J."/>
            <person name="Karaoz U."/>
            <person name="Brodie E.L."/>
            <person name="Williams K.H."/>
            <person name="Hubbard S.S."/>
            <person name="Banfield J.F."/>
        </authorList>
    </citation>
    <scope>NUCLEOTIDE SEQUENCE [LARGE SCALE GENOMIC DNA]</scope>
</reference>
<dbReference type="Pfam" id="PF01476">
    <property type="entry name" value="LysM"/>
    <property type="match status" value="2"/>
</dbReference>
<sequence length="468" mass="51548">MCSDMLLFVLKKLLNIKNNFITLFIKKILNKLAIRLADGLLYLHKKSFKVWHFLGLGLLLLGKYTILPSILFVYKNILKIKIRSKNTRVSNINYVVIIKKYLPSATIVIIILTVTTNNIFAQNYNTDEYANRTLLSNIVPSSEDQGSWSELIEETGPAIDQIQVTSYLEDQGTLQQLAAISPFEESNDAVAGTSPDASSLVLISPEDTENSGTNNEISRTKLVEYIVEPGDVISQIAEKFGVSANTILWENSLTWSSTIRPGQKLNILQDSGVNHEVVSGDTVLGIAKKYQSDAQKIIDANKLADASDISIGDLLFVPDGVRPTRVVSSYKPPVISDSDVIPPDSTVDSDSKLLWPILSQRITQYYHWGHSGLDVGDKTGNPIYAAEAGKVERSGWSKGYGYNVVINHGNGIKTLYGHASKLLVEVGDDVSRGETIALVGSTGWSTGPHLHFEVRVNDARQNPLNYIK</sequence>
<evidence type="ECO:0000259" key="2">
    <source>
        <dbReference type="PROSITE" id="PS51782"/>
    </source>
</evidence>